<dbReference type="EMBL" id="JBJQND010000008">
    <property type="protein sequence ID" value="KAL3867805.1"/>
    <property type="molecule type" value="Genomic_DNA"/>
</dbReference>
<name>A0ABD3W5D0_SINWO</name>
<evidence type="ECO:0000259" key="2">
    <source>
        <dbReference type="PROSITE" id="PS50209"/>
    </source>
</evidence>
<dbReference type="SUPFAM" id="SSF47986">
    <property type="entry name" value="DEATH domain"/>
    <property type="match status" value="3"/>
</dbReference>
<evidence type="ECO:0000256" key="1">
    <source>
        <dbReference type="SAM" id="MobiDB-lite"/>
    </source>
</evidence>
<feature type="compositionally biased region" description="Acidic residues" evidence="1">
    <location>
        <begin position="82"/>
        <end position="95"/>
    </location>
</feature>
<gene>
    <name evidence="3" type="ORF">ACJMK2_040652</name>
</gene>
<keyword evidence="4" id="KW-1185">Reference proteome</keyword>
<feature type="compositionally biased region" description="Polar residues" evidence="1">
    <location>
        <begin position="31"/>
        <end position="45"/>
    </location>
</feature>
<evidence type="ECO:0000313" key="4">
    <source>
        <dbReference type="Proteomes" id="UP001634394"/>
    </source>
</evidence>
<dbReference type="InterPro" id="IPR001315">
    <property type="entry name" value="CARD"/>
</dbReference>
<dbReference type="PANTHER" id="PTHR15034">
    <property type="entry name" value="DEATH DOMAIN-CONTAINING PROTEIN CRADD"/>
    <property type="match status" value="1"/>
</dbReference>
<evidence type="ECO:0000313" key="3">
    <source>
        <dbReference type="EMBL" id="KAL3867805.1"/>
    </source>
</evidence>
<dbReference type="InterPro" id="IPR037939">
    <property type="entry name" value="CRADD"/>
</dbReference>
<dbReference type="Gene3D" id="1.10.533.10">
    <property type="entry name" value="Death Domain, Fas"/>
    <property type="match status" value="4"/>
</dbReference>
<dbReference type="PANTHER" id="PTHR15034:SF5">
    <property type="entry name" value="DEATH DOMAIN-CONTAINING PROTEIN CRADD"/>
    <property type="match status" value="1"/>
</dbReference>
<feature type="compositionally biased region" description="Basic and acidic residues" evidence="1">
    <location>
        <begin position="57"/>
        <end position="81"/>
    </location>
</feature>
<comment type="caution">
    <text evidence="3">The sequence shown here is derived from an EMBL/GenBank/DDBJ whole genome shotgun (WGS) entry which is preliminary data.</text>
</comment>
<organism evidence="3 4">
    <name type="scientific">Sinanodonta woodiana</name>
    <name type="common">Chinese pond mussel</name>
    <name type="synonym">Anodonta woodiana</name>
    <dbReference type="NCBI Taxonomy" id="1069815"/>
    <lineage>
        <taxon>Eukaryota</taxon>
        <taxon>Metazoa</taxon>
        <taxon>Spiralia</taxon>
        <taxon>Lophotrochozoa</taxon>
        <taxon>Mollusca</taxon>
        <taxon>Bivalvia</taxon>
        <taxon>Autobranchia</taxon>
        <taxon>Heteroconchia</taxon>
        <taxon>Palaeoheterodonta</taxon>
        <taxon>Unionida</taxon>
        <taxon>Unionoidea</taxon>
        <taxon>Unionidae</taxon>
        <taxon>Unioninae</taxon>
        <taxon>Sinanodonta</taxon>
    </lineage>
</organism>
<reference evidence="3 4" key="1">
    <citation type="submission" date="2024-11" db="EMBL/GenBank/DDBJ databases">
        <title>Chromosome-level genome assembly of the freshwater bivalve Anodonta woodiana.</title>
        <authorList>
            <person name="Chen X."/>
        </authorList>
    </citation>
    <scope>NUCLEOTIDE SEQUENCE [LARGE SCALE GENOMIC DNA]</scope>
    <source>
        <strain evidence="3">MN2024</strain>
        <tissue evidence="3">Gills</tissue>
    </source>
</reference>
<dbReference type="CDD" id="cd01671">
    <property type="entry name" value="CARD"/>
    <property type="match status" value="3"/>
</dbReference>
<feature type="domain" description="CARD" evidence="2">
    <location>
        <begin position="149"/>
        <end position="240"/>
    </location>
</feature>
<sequence length="856" mass="98149">MGIRPSKHSDLYHLQQQQVTGDGKNIDETKQVNNSRKINNRNTYVLLNGQDFPNAPDKNDPATTDDEKSRDQKPLQDKTEGDLEDDSPYDTLDPEEISAIGGAQPEIQGNTNQESQHDAEFRESTAYVNLSFLRQHGHIPKQKKSRHPGCEAELASLRQHYRELKRRVSILSICDHVIRDGILLEYDLENIMRGSYPRHARVDILLQIMLRKRSPEDFKAFNRALRETGCQDLADKLENIEVEEPDKRYMRQWSLKEVLNAWPRIEEYLMEELQPEYILDFFMQENIFSVDEYEEVFWSLGKRVEMTRTLLEIMKTKLPEALFVLLLALEEVNKDNKNMVEELETLFEEGKDGPETPENCMNQANTDVRLVAVHEASFSVTVPLSLTPASTVRLTVEKEGIVMENVEIEINNYLNNADGACLLQVFLPPTGCEIMKSERGCVTIYLRPHSKYACDKLSRFCQSGGLKDFVLSLMRETDIFSSLPDGEVCINIQVQYQVGELEAEDAKDINTDLTQSIKDNWSFLCEELDVKALISSSLRKAVLTDEEITEFEGHAATNRHEDADYFLKCLLKKGTAGIKFLMDALKEKQNLKIINRLQKSHPIYRNPMIFKENLIIHFESIVQEIDPSQFMDMFVDRNILDKKFFTDLRESRLRRRCRAALFLREVLNKGNRAIYALVDVMVDMGYDELVAKLIPLEDNLLKSNQKDCADDRKEDTVMKDSDASSRKGFTWSCCMKVNVEKKGKDETKQQVSGSSSKNEEPIYMNVRLNDVDEGIDGAEADSFLTLRLKEGLSQTNRPVTQPESSLSHYVETDSDKCMTYPRTRESDEVKKGIRSLIISAAQRDKDDSGIDISISK</sequence>
<dbReference type="InterPro" id="IPR011029">
    <property type="entry name" value="DEATH-like_dom_sf"/>
</dbReference>
<dbReference type="AlphaFoldDB" id="A0ABD3W5D0"/>
<proteinExistence type="predicted"/>
<protein>
    <recommendedName>
        <fullName evidence="2">CARD domain-containing protein</fullName>
    </recommendedName>
</protein>
<accession>A0ABD3W5D0</accession>
<dbReference type="Proteomes" id="UP001634394">
    <property type="component" value="Unassembled WGS sequence"/>
</dbReference>
<dbReference type="PROSITE" id="PS50209">
    <property type="entry name" value="CARD"/>
    <property type="match status" value="2"/>
</dbReference>
<feature type="domain" description="CARD" evidence="2">
    <location>
        <begin position="269"/>
        <end position="344"/>
    </location>
</feature>
<feature type="region of interest" description="Disordered" evidence="1">
    <location>
        <begin position="1"/>
        <end position="95"/>
    </location>
</feature>
<dbReference type="Pfam" id="PF00619">
    <property type="entry name" value="CARD"/>
    <property type="match status" value="1"/>
</dbReference>